<protein>
    <submittedName>
        <fullName evidence="1">3196_t:CDS:1</fullName>
    </submittedName>
</protein>
<proteinExistence type="predicted"/>
<comment type="caution">
    <text evidence="1">The sequence shown here is derived from an EMBL/GenBank/DDBJ whole genome shotgun (WGS) entry which is preliminary data.</text>
</comment>
<dbReference type="EMBL" id="CAJVQC010007410">
    <property type="protein sequence ID" value="CAG8578883.1"/>
    <property type="molecule type" value="Genomic_DNA"/>
</dbReference>
<evidence type="ECO:0000313" key="2">
    <source>
        <dbReference type="Proteomes" id="UP000789920"/>
    </source>
</evidence>
<name>A0ACA9MB10_9GLOM</name>
<feature type="non-terminal residue" evidence="1">
    <location>
        <position position="1"/>
    </location>
</feature>
<gene>
    <name evidence="1" type="ORF">RPERSI_LOCUS5057</name>
</gene>
<accession>A0ACA9MB10</accession>
<organism evidence="1 2">
    <name type="scientific">Racocetra persica</name>
    <dbReference type="NCBI Taxonomy" id="160502"/>
    <lineage>
        <taxon>Eukaryota</taxon>
        <taxon>Fungi</taxon>
        <taxon>Fungi incertae sedis</taxon>
        <taxon>Mucoromycota</taxon>
        <taxon>Glomeromycotina</taxon>
        <taxon>Glomeromycetes</taxon>
        <taxon>Diversisporales</taxon>
        <taxon>Gigasporaceae</taxon>
        <taxon>Racocetra</taxon>
    </lineage>
</organism>
<dbReference type="Proteomes" id="UP000789920">
    <property type="component" value="Unassembled WGS sequence"/>
</dbReference>
<sequence length="84" mass="9849">EIVNWFGSKPLRCSAGFWMKNQFQQDFLFTAGHCPYPYNDTSRLFYRNDRNSPVLIGPMENFTLTPNDIGFIRKSNPDIKEVKK</sequence>
<evidence type="ECO:0000313" key="1">
    <source>
        <dbReference type="EMBL" id="CAG8578883.1"/>
    </source>
</evidence>
<reference evidence="1" key="1">
    <citation type="submission" date="2021-06" db="EMBL/GenBank/DDBJ databases">
        <authorList>
            <person name="Kallberg Y."/>
            <person name="Tangrot J."/>
            <person name="Rosling A."/>
        </authorList>
    </citation>
    <scope>NUCLEOTIDE SEQUENCE</scope>
    <source>
        <strain evidence="1">MA461A</strain>
    </source>
</reference>
<keyword evidence="2" id="KW-1185">Reference proteome</keyword>